<keyword evidence="3" id="KW-1185">Reference proteome</keyword>
<dbReference type="Proteomes" id="UP000886998">
    <property type="component" value="Unassembled WGS sequence"/>
</dbReference>
<organism evidence="2 3">
    <name type="scientific">Trichonephila inaurata madagascariensis</name>
    <dbReference type="NCBI Taxonomy" id="2747483"/>
    <lineage>
        <taxon>Eukaryota</taxon>
        <taxon>Metazoa</taxon>
        <taxon>Ecdysozoa</taxon>
        <taxon>Arthropoda</taxon>
        <taxon>Chelicerata</taxon>
        <taxon>Arachnida</taxon>
        <taxon>Araneae</taxon>
        <taxon>Araneomorphae</taxon>
        <taxon>Entelegynae</taxon>
        <taxon>Araneoidea</taxon>
        <taxon>Nephilidae</taxon>
        <taxon>Trichonephila</taxon>
        <taxon>Trichonephila inaurata</taxon>
    </lineage>
</organism>
<comment type="caution">
    <text evidence="2">The sequence shown here is derived from an EMBL/GenBank/DDBJ whole genome shotgun (WGS) entry which is preliminary data.</text>
</comment>
<feature type="region of interest" description="Disordered" evidence="1">
    <location>
        <begin position="66"/>
        <end position="85"/>
    </location>
</feature>
<feature type="compositionally biased region" description="Basic and acidic residues" evidence="1">
    <location>
        <begin position="70"/>
        <end position="85"/>
    </location>
</feature>
<reference evidence="2" key="1">
    <citation type="submission" date="2020-08" db="EMBL/GenBank/DDBJ databases">
        <title>Multicomponent nature underlies the extraordinary mechanical properties of spider dragline silk.</title>
        <authorList>
            <person name="Kono N."/>
            <person name="Nakamura H."/>
            <person name="Mori M."/>
            <person name="Yoshida Y."/>
            <person name="Ohtoshi R."/>
            <person name="Malay A.D."/>
            <person name="Moran D.A.P."/>
            <person name="Tomita M."/>
            <person name="Numata K."/>
            <person name="Arakawa K."/>
        </authorList>
    </citation>
    <scope>NUCLEOTIDE SEQUENCE</scope>
</reference>
<name>A0A8X6X7Z4_9ARAC</name>
<evidence type="ECO:0000313" key="3">
    <source>
        <dbReference type="Proteomes" id="UP000886998"/>
    </source>
</evidence>
<accession>A0A8X6X7Z4</accession>
<feature type="non-terminal residue" evidence="2">
    <location>
        <position position="141"/>
    </location>
</feature>
<proteinExistence type="predicted"/>
<evidence type="ECO:0000313" key="2">
    <source>
        <dbReference type="EMBL" id="GFY47890.1"/>
    </source>
</evidence>
<dbReference type="AlphaFoldDB" id="A0A8X6X7Z4"/>
<dbReference type="EMBL" id="BMAV01006175">
    <property type="protein sequence ID" value="GFY47890.1"/>
    <property type="molecule type" value="Genomic_DNA"/>
</dbReference>
<protein>
    <submittedName>
        <fullName evidence="2">Uncharacterized protein</fullName>
    </submittedName>
</protein>
<feature type="region of interest" description="Disordered" evidence="1">
    <location>
        <begin position="1"/>
        <end position="24"/>
    </location>
</feature>
<gene>
    <name evidence="2" type="ORF">TNIN_485681</name>
</gene>
<feature type="non-terminal residue" evidence="2">
    <location>
        <position position="1"/>
    </location>
</feature>
<sequence>EKEPSRSPFHMISGGNPSSSAVDYNETFDHDAVDATCSTSKETDQEMNGEEDDYENFGDAAVDAACSTSKETDQEKNGEDSIQGEKKSVFEQSHYWCLVCRQRKPRKSGVFCLSYYGNFYCEDCKKEKEDPESTKLMMTVR</sequence>
<evidence type="ECO:0000256" key="1">
    <source>
        <dbReference type="SAM" id="MobiDB-lite"/>
    </source>
</evidence>